<feature type="transmembrane region" description="Helical" evidence="2">
    <location>
        <begin position="404"/>
        <end position="427"/>
    </location>
</feature>
<dbReference type="GO" id="GO:0080120">
    <property type="term" value="P:CAAX-box protein maturation"/>
    <property type="evidence" value="ECO:0007669"/>
    <property type="project" value="UniProtKB-ARBA"/>
</dbReference>
<dbReference type="AlphaFoldDB" id="A0AAV8AB76"/>
<feature type="transmembrane region" description="Helical" evidence="2">
    <location>
        <begin position="332"/>
        <end position="351"/>
    </location>
</feature>
<evidence type="ECO:0000313" key="5">
    <source>
        <dbReference type="Proteomes" id="UP001146793"/>
    </source>
</evidence>
<gene>
    <name evidence="4" type="ORF">M0812_05375</name>
</gene>
<reference evidence="4" key="1">
    <citation type="submission" date="2022-08" db="EMBL/GenBank/DDBJ databases">
        <title>Novel sulphate-reducing endosymbionts in the free-living metamonad Anaeramoeba.</title>
        <authorList>
            <person name="Jerlstrom-Hultqvist J."/>
            <person name="Cepicka I."/>
            <person name="Gallot-Lavallee L."/>
            <person name="Salas-Leiva D."/>
            <person name="Curtis B.A."/>
            <person name="Zahonova K."/>
            <person name="Pipaliya S."/>
            <person name="Dacks J."/>
            <person name="Roger A.J."/>
        </authorList>
    </citation>
    <scope>NUCLEOTIDE SEQUENCE</scope>
    <source>
        <strain evidence="4">Busselton2</strain>
    </source>
</reference>
<feature type="compositionally biased region" description="Basic and acidic residues" evidence="1">
    <location>
        <begin position="66"/>
        <end position="79"/>
    </location>
</feature>
<keyword evidence="4" id="KW-0645">Protease</keyword>
<feature type="compositionally biased region" description="Basic and acidic residues" evidence="1">
    <location>
        <begin position="109"/>
        <end position="123"/>
    </location>
</feature>
<protein>
    <submittedName>
        <fullName evidence="4">Caax amino terminal protease family protein</fullName>
    </submittedName>
</protein>
<dbReference type="InterPro" id="IPR003675">
    <property type="entry name" value="Rce1/LyrA-like_dom"/>
</dbReference>
<comment type="caution">
    <text evidence="4">The sequence shown here is derived from an EMBL/GenBank/DDBJ whole genome shotgun (WGS) entry which is preliminary data.</text>
</comment>
<name>A0AAV8AB76_9EUKA</name>
<feature type="region of interest" description="Disordered" evidence="1">
    <location>
        <begin position="104"/>
        <end position="123"/>
    </location>
</feature>
<evidence type="ECO:0000256" key="2">
    <source>
        <dbReference type="SAM" id="Phobius"/>
    </source>
</evidence>
<dbReference type="Pfam" id="PF02517">
    <property type="entry name" value="Rce1-like"/>
    <property type="match status" value="1"/>
</dbReference>
<sequence length="445" mass="51421">MTSSISSEEIPNGSLLSSYKNTQPNEKQEKKIAIQKDNEEENSSGSDLSFNEINSNNDPKIQNFSTKEESQLSENKSESEIEKILFLQKDKKKIQIENNSFIDEENENEKEKEKEKGKEKEETIIHSDKETEILEKEFSGTQLQHQTKSSTQEQPLLYQQTSYFGETHFPTETQVQSPSLIESTIIVIISFVVALLLTIGIYYLLKEENGPKLIYFIWFALCNVLTLSFILYYLHKKKFLITSWLRFHKGMSNSFWCVVGSLISSLSMTFFFFIAVLAGIYSKKRIKPDIFVVDSAPLFFCGFFMVVLLPAITEELIYRGFFQQVLETHIKSLDKAIITSTLFYAFFNIDFNLMSIMFRLVMGILYGVLAVVTHSSLPSVISHFCANLLEFIYINIFDLCVQHIPSAFVICIIIFSLVFIIICFFRLRKKIPDSGRLYDDQLHFY</sequence>
<feature type="transmembrane region" description="Helical" evidence="2">
    <location>
        <begin position="185"/>
        <end position="205"/>
    </location>
</feature>
<proteinExistence type="predicted"/>
<feature type="transmembrane region" description="Helical" evidence="2">
    <location>
        <begin position="253"/>
        <end position="278"/>
    </location>
</feature>
<keyword evidence="2" id="KW-0472">Membrane</keyword>
<dbReference type="Proteomes" id="UP001146793">
    <property type="component" value="Unassembled WGS sequence"/>
</dbReference>
<keyword evidence="4" id="KW-0378">Hydrolase</keyword>
<evidence type="ECO:0000313" key="4">
    <source>
        <dbReference type="EMBL" id="KAJ3449230.1"/>
    </source>
</evidence>
<dbReference type="GO" id="GO:0006508">
    <property type="term" value="P:proteolysis"/>
    <property type="evidence" value="ECO:0007669"/>
    <property type="project" value="UniProtKB-KW"/>
</dbReference>
<keyword evidence="2" id="KW-1133">Transmembrane helix</keyword>
<feature type="region of interest" description="Disordered" evidence="1">
    <location>
        <begin position="1"/>
        <end position="79"/>
    </location>
</feature>
<keyword evidence="2" id="KW-0812">Transmembrane</keyword>
<evidence type="ECO:0000256" key="1">
    <source>
        <dbReference type="SAM" id="MobiDB-lite"/>
    </source>
</evidence>
<organism evidence="4 5">
    <name type="scientific">Anaeramoeba flamelloides</name>
    <dbReference type="NCBI Taxonomy" id="1746091"/>
    <lineage>
        <taxon>Eukaryota</taxon>
        <taxon>Metamonada</taxon>
        <taxon>Anaeramoebidae</taxon>
        <taxon>Anaeramoeba</taxon>
    </lineage>
</organism>
<feature type="transmembrane region" description="Helical" evidence="2">
    <location>
        <begin position="212"/>
        <end position="233"/>
    </location>
</feature>
<feature type="compositionally biased region" description="Polar residues" evidence="1">
    <location>
        <begin position="1"/>
        <end position="25"/>
    </location>
</feature>
<evidence type="ECO:0000259" key="3">
    <source>
        <dbReference type="Pfam" id="PF02517"/>
    </source>
</evidence>
<accession>A0AAV8AB76</accession>
<dbReference type="GO" id="GO:0004175">
    <property type="term" value="F:endopeptidase activity"/>
    <property type="evidence" value="ECO:0007669"/>
    <property type="project" value="UniProtKB-ARBA"/>
</dbReference>
<feature type="transmembrane region" description="Helical" evidence="2">
    <location>
        <begin position="290"/>
        <end position="312"/>
    </location>
</feature>
<feature type="compositionally biased region" description="Polar residues" evidence="1">
    <location>
        <begin position="43"/>
        <end position="65"/>
    </location>
</feature>
<dbReference type="EMBL" id="JANTQA010000012">
    <property type="protein sequence ID" value="KAJ3449230.1"/>
    <property type="molecule type" value="Genomic_DNA"/>
</dbReference>
<feature type="domain" description="CAAX prenyl protease 2/Lysostaphin resistance protein A-like" evidence="3">
    <location>
        <begin position="299"/>
        <end position="389"/>
    </location>
</feature>
<feature type="compositionally biased region" description="Basic and acidic residues" evidence="1">
    <location>
        <begin position="26"/>
        <end position="37"/>
    </location>
</feature>
<feature type="transmembrane region" description="Helical" evidence="2">
    <location>
        <begin position="363"/>
        <end position="384"/>
    </location>
</feature>